<dbReference type="AlphaFoldDB" id="V5WLP8"/>
<dbReference type="PANTHER" id="PTHR33055:SF15">
    <property type="entry name" value="TRANSPOSASE-RELATED"/>
    <property type="match status" value="1"/>
</dbReference>
<dbReference type="STRING" id="1307761.L21SP2_2654"/>
<evidence type="ECO:0000259" key="1">
    <source>
        <dbReference type="Pfam" id="PF02371"/>
    </source>
</evidence>
<dbReference type="GO" id="GO:0003677">
    <property type="term" value="F:DNA binding"/>
    <property type="evidence" value="ECO:0007669"/>
    <property type="project" value="InterPro"/>
</dbReference>
<evidence type="ECO:0000313" key="3">
    <source>
        <dbReference type="Proteomes" id="UP000018680"/>
    </source>
</evidence>
<dbReference type="EMBL" id="CP006939">
    <property type="protein sequence ID" value="AHC16006.1"/>
    <property type="molecule type" value="Genomic_DNA"/>
</dbReference>
<dbReference type="PATRIC" id="fig|1307761.3.peg.2644"/>
<sequence length="267" mass="30257">MKAIHSGKTKNDRIDAMKIASMLRGGMFPLAHAYPKAKRATRDLLRRRQFFVHHRAALLSHITNTNTQYNNIPIKANLLRASNREGIEDRFDSEAVRQSITADKYLLDHYHRVILDIESTVMRHAKADDAHALSLLRSIPGIGPVLALTILYEIGDIERFPKVGNFISYARLVKCSHESAGKRSKGGHNKIGNAHLKWAFSEAAVLLIRERDEAKRLHQSLSAKYGRAKSLSIIAQKLGRLVFHILKHRQTFDAERFFGTRIAEPVI</sequence>
<dbReference type="GO" id="GO:0006313">
    <property type="term" value="P:DNA transposition"/>
    <property type="evidence" value="ECO:0007669"/>
    <property type="project" value="InterPro"/>
</dbReference>
<name>V5WLP8_9SPIO</name>
<dbReference type="InterPro" id="IPR003346">
    <property type="entry name" value="Transposase_20"/>
</dbReference>
<proteinExistence type="predicted"/>
<reference evidence="2 3" key="1">
    <citation type="journal article" date="2015" name="Stand. Genomic Sci.">
        <title>Complete genome sequence and description of Salinispira pacifica gen. nov., sp. nov., a novel spirochaete isolated form a hypersaline microbial mat.</title>
        <authorList>
            <person name="Ben Hania W."/>
            <person name="Joseph M."/>
            <person name="Schumann P."/>
            <person name="Bunk B."/>
            <person name="Fiebig A."/>
            <person name="Sproer C."/>
            <person name="Klenk H.P."/>
            <person name="Fardeau M.L."/>
            <person name="Spring S."/>
        </authorList>
    </citation>
    <scope>NUCLEOTIDE SEQUENCE [LARGE SCALE GENOMIC DNA]</scope>
    <source>
        <strain evidence="2 3">L21-RPul-D2</strain>
    </source>
</reference>
<dbReference type="eggNOG" id="COG3547">
    <property type="taxonomic scope" value="Bacteria"/>
</dbReference>
<gene>
    <name evidence="2" type="ORF">L21SP2_2654</name>
</gene>
<dbReference type="GO" id="GO:0004803">
    <property type="term" value="F:transposase activity"/>
    <property type="evidence" value="ECO:0007669"/>
    <property type="project" value="InterPro"/>
</dbReference>
<organism evidence="2 3">
    <name type="scientific">Salinispira pacifica</name>
    <dbReference type="NCBI Taxonomy" id="1307761"/>
    <lineage>
        <taxon>Bacteria</taxon>
        <taxon>Pseudomonadati</taxon>
        <taxon>Spirochaetota</taxon>
        <taxon>Spirochaetia</taxon>
        <taxon>Spirochaetales</taxon>
        <taxon>Spirochaetaceae</taxon>
        <taxon>Salinispira</taxon>
    </lineage>
</organism>
<keyword evidence="3" id="KW-1185">Reference proteome</keyword>
<evidence type="ECO:0000313" key="2">
    <source>
        <dbReference type="EMBL" id="AHC16006.1"/>
    </source>
</evidence>
<protein>
    <submittedName>
        <fullName evidence="2">Mobile element protein</fullName>
    </submittedName>
</protein>
<dbReference type="KEGG" id="slr:L21SP2_2654"/>
<dbReference type="Pfam" id="PF02371">
    <property type="entry name" value="Transposase_20"/>
    <property type="match status" value="1"/>
</dbReference>
<dbReference type="HOGENOM" id="CLU_036902_1_0_12"/>
<dbReference type="PANTHER" id="PTHR33055">
    <property type="entry name" value="TRANSPOSASE FOR INSERTION SEQUENCE ELEMENT IS1111A"/>
    <property type="match status" value="1"/>
</dbReference>
<accession>V5WLP8</accession>
<dbReference type="InterPro" id="IPR047650">
    <property type="entry name" value="Transpos_IS110"/>
</dbReference>
<dbReference type="Proteomes" id="UP000018680">
    <property type="component" value="Chromosome"/>
</dbReference>
<feature type="domain" description="Transposase IS116/IS110/IS902 C-terminal" evidence="1">
    <location>
        <begin position="134"/>
        <end position="218"/>
    </location>
</feature>